<dbReference type="SUPFAM" id="SSF48371">
    <property type="entry name" value="ARM repeat"/>
    <property type="match status" value="1"/>
</dbReference>
<keyword evidence="3" id="KW-1185">Reference proteome</keyword>
<dbReference type="OrthoDB" id="2112914at2"/>
<dbReference type="InterPro" id="IPR011989">
    <property type="entry name" value="ARM-like"/>
</dbReference>
<keyword evidence="1" id="KW-0812">Transmembrane</keyword>
<dbReference type="RefSeq" id="WP_147802648.1">
    <property type="nucleotide sequence ID" value="NZ_CP144914.1"/>
</dbReference>
<name>A0A5C7FNF5_9BACI</name>
<organism evidence="2 3">
    <name type="scientific">Alkalicoccus halolimnae</name>
    <dbReference type="NCBI Taxonomy" id="1667239"/>
    <lineage>
        <taxon>Bacteria</taxon>
        <taxon>Bacillati</taxon>
        <taxon>Bacillota</taxon>
        <taxon>Bacilli</taxon>
        <taxon>Bacillales</taxon>
        <taxon>Bacillaceae</taxon>
        <taxon>Alkalicoccus</taxon>
    </lineage>
</organism>
<dbReference type="EMBL" id="CP144914">
    <property type="protein sequence ID" value="WWD79887.1"/>
    <property type="molecule type" value="Genomic_DNA"/>
</dbReference>
<feature type="transmembrane region" description="Helical" evidence="1">
    <location>
        <begin position="6"/>
        <end position="25"/>
    </location>
</feature>
<dbReference type="AlphaFoldDB" id="A0A5C7FNF5"/>
<dbReference type="InterPro" id="IPR016024">
    <property type="entry name" value="ARM-type_fold"/>
</dbReference>
<keyword evidence="1" id="KW-1133">Transmembrane helix</keyword>
<accession>A0A5C7FNF5</accession>
<protein>
    <submittedName>
        <fullName evidence="2">HEAT repeat domain-containing protein</fullName>
    </submittedName>
</protein>
<reference evidence="2 3" key="1">
    <citation type="submission" date="2024-01" db="EMBL/GenBank/DDBJ databases">
        <title>Complete Genome Sequence of Alkalicoccus halolimnae BZ-SZ-XJ29T, a Moderately Halophilic Bacterium Isolated from a Salt Lake.</title>
        <authorList>
            <person name="Zhao B."/>
        </authorList>
    </citation>
    <scope>NUCLEOTIDE SEQUENCE [LARGE SCALE GENOMIC DNA]</scope>
    <source>
        <strain evidence="2 3">BZ-SZ-XJ29</strain>
    </source>
</reference>
<proteinExistence type="predicted"/>
<dbReference type="Proteomes" id="UP000321816">
    <property type="component" value="Chromosome"/>
</dbReference>
<dbReference type="KEGG" id="ahal:FTX54_016065"/>
<gene>
    <name evidence="2" type="ORF">FTX54_016065</name>
</gene>
<dbReference type="Gene3D" id="1.25.10.10">
    <property type="entry name" value="Leucine-rich Repeat Variant"/>
    <property type="match status" value="1"/>
</dbReference>
<evidence type="ECO:0000313" key="3">
    <source>
        <dbReference type="Proteomes" id="UP000321816"/>
    </source>
</evidence>
<evidence type="ECO:0000313" key="2">
    <source>
        <dbReference type="EMBL" id="WWD79887.1"/>
    </source>
</evidence>
<evidence type="ECO:0000256" key="1">
    <source>
        <dbReference type="SAM" id="Phobius"/>
    </source>
</evidence>
<sequence length="347" mass="40941">MVWAWWLILIFLLVQLVLLGYLLIIKSASLRYDARLQKSYRQLLPAFIAYASGDIEEKPVLPREPKLRREVLEMTLSRLASLTEESEERLRLYYLSEVELLPFYEKSLKKGGWAERMNTMYFIEDFRLDYMADAVAARERKLRENGEEYRQAVRTMASLSHPRAIDCLFDDRPKSLTFVKEILRRLSAEQLALLHSRINPEEEQDSMILQAFLVHIGERNEVSFISYVEEALQHESKEIRLKAMKSLCFYQYMKHPEKIQSFFDSEHWEERMYACKVAAALSMEPWRKELMDRLGDSAWWVRLAAAETLWSFSDGGILLEYAKEKHEDRYGRDMAAQVLTMHTEVKA</sequence>
<keyword evidence="1" id="KW-0472">Membrane</keyword>